<dbReference type="STRING" id="307972.A0A2G8KKF2"/>
<keyword evidence="3" id="KW-0677">Repeat</keyword>
<feature type="domain" description="Sushi" evidence="7">
    <location>
        <begin position="473"/>
        <end position="540"/>
    </location>
</feature>
<dbReference type="PANTHER" id="PTHR46393">
    <property type="entry name" value="SUSHI DOMAIN-CONTAINING PROTEIN"/>
    <property type="match status" value="1"/>
</dbReference>
<sequence>MVLNDHTQDRSVDLVIFLQRDDLARELVEMVAPAEKRTGSVSVMDFVTQLFEKSLSIASISNRRLRYCHPSQHYIGAIAEYRCNTDFTLVGNSNRTCQSDKTWSGSEPVCRELSDSAPVLAETHHCSFWHFLNGVVAYYEEIRIEGAIATYRCDDGYTLTGNKNRTCLREGSWSGSEPDCVVLSCPDVNIQDGHVHREEVNRVSREGDEITFSCNEGFQLRYPQRRRCAEDGHWVQTIPICEAVNCGDLENPINGLKIGDDVSYGSEVSFRCRVGYILEGTESVICQTDGSWSGPLPTCNEDNRCSRPDIFPNIIAHVGVGEYTTAIGNRQSFMGGETITFRCEDVRYQTLDGPIHRQCIDGEWTERAPRCETSQLQVGVDNTILKTVSPDGTFIVYPIVGWVSINCQFRTGGRIRNSASITTNSTTQPSRRAYIAGKLKRLSLPNPTSGNDGTYTCEAGSLRHSIRVKFQDIRCPAPGNVSNGSWVYERATGNTLNPHAYILNELVILQCYPGYHASSNQESRCNYQGQWSPPLSSCIAD</sequence>
<organism evidence="8 9">
    <name type="scientific">Stichopus japonicus</name>
    <name type="common">Sea cucumber</name>
    <dbReference type="NCBI Taxonomy" id="307972"/>
    <lineage>
        <taxon>Eukaryota</taxon>
        <taxon>Metazoa</taxon>
        <taxon>Echinodermata</taxon>
        <taxon>Eleutherozoa</taxon>
        <taxon>Echinozoa</taxon>
        <taxon>Holothuroidea</taxon>
        <taxon>Aspidochirotacea</taxon>
        <taxon>Aspidochirotida</taxon>
        <taxon>Stichopodidae</taxon>
        <taxon>Apostichopus</taxon>
    </lineage>
</organism>
<evidence type="ECO:0000259" key="7">
    <source>
        <dbReference type="PROSITE" id="PS50923"/>
    </source>
</evidence>
<dbReference type="EMBL" id="MRZV01000520">
    <property type="protein sequence ID" value="PIK48479.1"/>
    <property type="molecule type" value="Genomic_DNA"/>
</dbReference>
<dbReference type="InterPro" id="IPR035976">
    <property type="entry name" value="Sushi/SCR/CCP_sf"/>
</dbReference>
<proteinExistence type="predicted"/>
<keyword evidence="9" id="KW-1185">Reference proteome</keyword>
<dbReference type="Proteomes" id="UP000230750">
    <property type="component" value="Unassembled WGS sequence"/>
</dbReference>
<feature type="domain" description="Sushi" evidence="7">
    <location>
        <begin position="244"/>
        <end position="301"/>
    </location>
</feature>
<feature type="disulfide bond" evidence="6">
    <location>
        <begin position="185"/>
        <end position="228"/>
    </location>
</feature>
<feature type="disulfide bond" evidence="6">
    <location>
        <begin position="83"/>
        <end position="110"/>
    </location>
</feature>
<reference evidence="8 9" key="1">
    <citation type="journal article" date="2017" name="PLoS Biol.">
        <title>The sea cucumber genome provides insights into morphological evolution and visceral regeneration.</title>
        <authorList>
            <person name="Zhang X."/>
            <person name="Sun L."/>
            <person name="Yuan J."/>
            <person name="Sun Y."/>
            <person name="Gao Y."/>
            <person name="Zhang L."/>
            <person name="Li S."/>
            <person name="Dai H."/>
            <person name="Hamel J.F."/>
            <person name="Liu C."/>
            <person name="Yu Y."/>
            <person name="Liu S."/>
            <person name="Lin W."/>
            <person name="Guo K."/>
            <person name="Jin S."/>
            <person name="Xu P."/>
            <person name="Storey K.B."/>
            <person name="Huan P."/>
            <person name="Zhang T."/>
            <person name="Zhou Y."/>
            <person name="Zhang J."/>
            <person name="Lin C."/>
            <person name="Li X."/>
            <person name="Xing L."/>
            <person name="Huo D."/>
            <person name="Sun M."/>
            <person name="Wang L."/>
            <person name="Mercier A."/>
            <person name="Li F."/>
            <person name="Yang H."/>
            <person name="Xiang J."/>
        </authorList>
    </citation>
    <scope>NUCLEOTIDE SEQUENCE [LARGE SCALE GENOMIC DNA]</scope>
    <source>
        <strain evidence="8">Shaxun</strain>
        <tissue evidence="8">Muscle</tissue>
    </source>
</reference>
<evidence type="ECO:0000256" key="3">
    <source>
        <dbReference type="ARBA" id="ARBA00022737"/>
    </source>
</evidence>
<feature type="domain" description="Sushi" evidence="7">
    <location>
        <begin position="183"/>
        <end position="243"/>
    </location>
</feature>
<dbReference type="SUPFAM" id="SSF57535">
    <property type="entry name" value="Complement control module/SCR domain"/>
    <property type="match status" value="6"/>
</dbReference>
<dbReference type="PROSITE" id="PS50923">
    <property type="entry name" value="SUSHI"/>
    <property type="match status" value="6"/>
</dbReference>
<evidence type="ECO:0000256" key="1">
    <source>
        <dbReference type="ARBA" id="ARBA00022659"/>
    </source>
</evidence>
<accession>A0A2G8KKF2</accession>
<comment type="caution">
    <text evidence="8">The sequence shown here is derived from an EMBL/GenBank/DDBJ whole genome shotgun (WGS) entry which is preliminary data.</text>
</comment>
<gene>
    <name evidence="8" type="ORF">BSL78_14649</name>
</gene>
<feature type="disulfide bond" evidence="6">
    <location>
        <begin position="214"/>
        <end position="241"/>
    </location>
</feature>
<evidence type="ECO:0000313" key="9">
    <source>
        <dbReference type="Proteomes" id="UP000230750"/>
    </source>
</evidence>
<dbReference type="PANTHER" id="PTHR46393:SF7">
    <property type="entry name" value="COMPLEMENT C2"/>
    <property type="match status" value="1"/>
</dbReference>
<dbReference type="CDD" id="cd00033">
    <property type="entry name" value="CCP"/>
    <property type="match status" value="6"/>
</dbReference>
<evidence type="ECO:0000256" key="2">
    <source>
        <dbReference type="ARBA" id="ARBA00022729"/>
    </source>
</evidence>
<evidence type="ECO:0000256" key="6">
    <source>
        <dbReference type="PROSITE-ProRule" id="PRU00302"/>
    </source>
</evidence>
<keyword evidence="1 6" id="KW-0768">Sushi</keyword>
<name>A0A2G8KKF2_STIJA</name>
<evidence type="ECO:0000313" key="8">
    <source>
        <dbReference type="EMBL" id="PIK48479.1"/>
    </source>
</evidence>
<dbReference type="Pfam" id="PF00084">
    <property type="entry name" value="Sushi"/>
    <property type="match status" value="6"/>
</dbReference>
<feature type="disulfide bond" evidence="6">
    <location>
        <begin position="153"/>
        <end position="180"/>
    </location>
</feature>
<dbReference type="InterPro" id="IPR000436">
    <property type="entry name" value="Sushi_SCR_CCP_dom"/>
</dbReference>
<dbReference type="SMART" id="SM00032">
    <property type="entry name" value="CCP"/>
    <property type="match status" value="6"/>
</dbReference>
<dbReference type="GO" id="GO:0070062">
    <property type="term" value="C:extracellular exosome"/>
    <property type="evidence" value="ECO:0007669"/>
    <property type="project" value="TreeGrafter"/>
</dbReference>
<evidence type="ECO:0000256" key="4">
    <source>
        <dbReference type="ARBA" id="ARBA00023157"/>
    </source>
</evidence>
<keyword evidence="2" id="KW-0732">Signal</keyword>
<keyword evidence="4 6" id="KW-1015">Disulfide bond</keyword>
<feature type="disulfide bond" evidence="6">
    <location>
        <begin position="272"/>
        <end position="299"/>
    </location>
</feature>
<evidence type="ECO:0000256" key="5">
    <source>
        <dbReference type="ARBA" id="ARBA00023180"/>
    </source>
</evidence>
<protein>
    <recommendedName>
        <fullName evidence="7">Sushi domain-containing protein</fullName>
    </recommendedName>
</protein>
<dbReference type="GO" id="GO:0009617">
    <property type="term" value="P:response to bacterium"/>
    <property type="evidence" value="ECO:0007669"/>
    <property type="project" value="TreeGrafter"/>
</dbReference>
<dbReference type="AlphaFoldDB" id="A0A2G8KKF2"/>
<feature type="disulfide bond" evidence="6">
    <location>
        <begin position="511"/>
        <end position="538"/>
    </location>
</feature>
<keyword evidence="5" id="KW-0325">Glycoprotein</keyword>
<feature type="domain" description="Sushi" evidence="7">
    <location>
        <begin position="52"/>
        <end position="112"/>
    </location>
</feature>
<dbReference type="OrthoDB" id="5804959at2759"/>
<comment type="caution">
    <text evidence="6">Lacks conserved residue(s) required for the propagation of feature annotation.</text>
</comment>
<feature type="domain" description="Sushi" evidence="7">
    <location>
        <begin position="124"/>
        <end position="182"/>
    </location>
</feature>
<dbReference type="Gene3D" id="2.10.70.10">
    <property type="entry name" value="Complement Module, domain 1"/>
    <property type="match status" value="6"/>
</dbReference>
<dbReference type="GO" id="GO:0006956">
    <property type="term" value="P:complement activation"/>
    <property type="evidence" value="ECO:0007669"/>
    <property type="project" value="TreeGrafter"/>
</dbReference>
<feature type="domain" description="Sushi" evidence="7">
    <location>
        <begin position="303"/>
        <end position="373"/>
    </location>
</feature>